<dbReference type="Proteomes" id="UP000317730">
    <property type="component" value="Unassembled WGS sequence"/>
</dbReference>
<dbReference type="InterPro" id="IPR050834">
    <property type="entry name" value="Glycosyltransf_2"/>
</dbReference>
<dbReference type="PANTHER" id="PTHR43685">
    <property type="entry name" value="GLYCOSYLTRANSFERASE"/>
    <property type="match status" value="1"/>
</dbReference>
<comment type="caution">
    <text evidence="5">The sequence shown here is derived from an EMBL/GenBank/DDBJ whole genome shotgun (WGS) entry which is preliminary data.</text>
</comment>
<dbReference type="GO" id="GO:0016757">
    <property type="term" value="F:glycosyltransferase activity"/>
    <property type="evidence" value="ECO:0007669"/>
    <property type="project" value="UniProtKB-KW"/>
</dbReference>
<dbReference type="SUPFAM" id="SSF53448">
    <property type="entry name" value="Nucleotide-diphospho-sugar transferases"/>
    <property type="match status" value="1"/>
</dbReference>
<dbReference type="Gene3D" id="3.90.550.10">
    <property type="entry name" value="Spore Coat Polysaccharide Biosynthesis Protein SpsA, Chain A"/>
    <property type="match status" value="1"/>
</dbReference>
<dbReference type="PANTHER" id="PTHR43685:SF5">
    <property type="entry name" value="GLYCOSYLTRANSFERASE EPSE-RELATED"/>
    <property type="match status" value="1"/>
</dbReference>
<keyword evidence="6" id="KW-1185">Reference proteome</keyword>
<feature type="domain" description="Glycosyltransferase 2-like" evidence="4">
    <location>
        <begin position="17"/>
        <end position="131"/>
    </location>
</feature>
<reference evidence="5 6" key="1">
    <citation type="submission" date="2019-06" db="EMBL/GenBank/DDBJ databases">
        <title>Whole genome shotgun sequence of Acetobacter peroxydans NBRC 13755.</title>
        <authorList>
            <person name="Hosoyama A."/>
            <person name="Uohara A."/>
            <person name="Ohji S."/>
            <person name="Ichikawa N."/>
        </authorList>
    </citation>
    <scope>NUCLEOTIDE SEQUENCE [LARGE SCALE GENOMIC DNA]</scope>
    <source>
        <strain evidence="5 6">NBRC 13755</strain>
    </source>
</reference>
<protein>
    <submittedName>
        <fullName evidence="5">Glycosyl transferase family 2</fullName>
    </submittedName>
</protein>
<evidence type="ECO:0000256" key="1">
    <source>
        <dbReference type="ARBA" id="ARBA00006739"/>
    </source>
</evidence>
<comment type="similarity">
    <text evidence="1">Belongs to the glycosyltransferase 2 family.</text>
</comment>
<keyword evidence="2" id="KW-0328">Glycosyltransferase</keyword>
<keyword evidence="3 5" id="KW-0808">Transferase</keyword>
<dbReference type="InterPro" id="IPR001173">
    <property type="entry name" value="Glyco_trans_2-like"/>
</dbReference>
<gene>
    <name evidence="5" type="ORF">APE01nite_10290</name>
</gene>
<organism evidence="5 6">
    <name type="scientific">Acetobacter peroxydans</name>
    <dbReference type="NCBI Taxonomy" id="104098"/>
    <lineage>
        <taxon>Bacteria</taxon>
        <taxon>Pseudomonadati</taxon>
        <taxon>Pseudomonadota</taxon>
        <taxon>Alphaproteobacteria</taxon>
        <taxon>Acetobacterales</taxon>
        <taxon>Acetobacteraceae</taxon>
        <taxon>Acetobacter</taxon>
    </lineage>
</organism>
<proteinExistence type="inferred from homology"/>
<evidence type="ECO:0000256" key="3">
    <source>
        <dbReference type="ARBA" id="ARBA00022679"/>
    </source>
</evidence>
<dbReference type="InterPro" id="IPR029044">
    <property type="entry name" value="Nucleotide-diphossugar_trans"/>
</dbReference>
<evidence type="ECO:0000313" key="5">
    <source>
        <dbReference type="EMBL" id="GEB85232.1"/>
    </source>
</evidence>
<evidence type="ECO:0000259" key="4">
    <source>
        <dbReference type="Pfam" id="PF00535"/>
    </source>
</evidence>
<name>A0A4Y3TTR9_9PROT</name>
<evidence type="ECO:0000313" key="6">
    <source>
        <dbReference type="Proteomes" id="UP000317730"/>
    </source>
</evidence>
<evidence type="ECO:0000256" key="2">
    <source>
        <dbReference type="ARBA" id="ARBA00022676"/>
    </source>
</evidence>
<accession>A0A4Y3TTR9</accession>
<dbReference type="EMBL" id="BJMV01000004">
    <property type="protein sequence ID" value="GEB85232.1"/>
    <property type="molecule type" value="Genomic_DNA"/>
</dbReference>
<sequence>MNSPENGASSSGVPVCILLSVYNGATYLEALLQSLARQTHTDWILLWRDDGSRDDGRAILHRFAGLLAPGRCREITQGKKRLGVAQSFGLLLEHVPEGCAVAFCDQDDVWFPDKLERGFAALATRCNGQVPALYCSRQTLTDADLQPIGVSPMLPHDPTFPMALTQNIATGCTVLLSPAAVTLVRAAMPPPPDTLHDWWSYLLVSAAGGVVVADNRPSLYYRQHQSNAVGAPTHWFRRALAAFRRGPSLFMRAFRGNVMRLLAQQQVLQEQNRTCLLALQKALATPGMVGWVARYRLLRQMRQLRRATFAEQQIFCLWFILG</sequence>
<dbReference type="OrthoDB" id="6383742at2"/>
<dbReference type="AlphaFoldDB" id="A0A4Y3TTR9"/>
<dbReference type="RefSeq" id="WP_141375289.1">
    <property type="nucleotide sequence ID" value="NZ_BAPL01000024.1"/>
</dbReference>
<dbReference type="Pfam" id="PF00535">
    <property type="entry name" value="Glycos_transf_2"/>
    <property type="match status" value="1"/>
</dbReference>